<dbReference type="RefSeq" id="WP_212904680.1">
    <property type="nucleotide sequence ID" value="NZ_BOPZ01000025.1"/>
</dbReference>
<dbReference type="EMBL" id="BOPZ01000025">
    <property type="protein sequence ID" value="GIM30000.1"/>
    <property type="molecule type" value="Genomic_DNA"/>
</dbReference>
<accession>A0A919VH39</accession>
<protein>
    <submittedName>
        <fullName evidence="1">Uncharacterized protein</fullName>
    </submittedName>
</protein>
<comment type="caution">
    <text evidence="1">The sequence shown here is derived from an EMBL/GenBank/DDBJ whole genome shotgun (WGS) entry which is preliminary data.</text>
</comment>
<organism evidence="1 2">
    <name type="scientific">Clostridium polyendosporum</name>
    <dbReference type="NCBI Taxonomy" id="69208"/>
    <lineage>
        <taxon>Bacteria</taxon>
        <taxon>Bacillati</taxon>
        <taxon>Bacillota</taxon>
        <taxon>Clostridia</taxon>
        <taxon>Eubacteriales</taxon>
        <taxon>Clostridiaceae</taxon>
        <taxon>Clostridium</taxon>
    </lineage>
</organism>
<dbReference type="AlphaFoldDB" id="A0A919VH39"/>
<dbReference type="Proteomes" id="UP000679179">
    <property type="component" value="Unassembled WGS sequence"/>
</dbReference>
<evidence type="ECO:0000313" key="2">
    <source>
        <dbReference type="Proteomes" id="UP000679179"/>
    </source>
</evidence>
<sequence length="77" mass="8653">MTCPAETSRDILRVVLDQEEPIIELLGLEVFLELCLVIRTEPGSLIDPINLTPEQIELIDSLLSRIRRILNSAIADI</sequence>
<name>A0A919VH39_9CLOT</name>
<reference evidence="1" key="1">
    <citation type="submission" date="2021-03" db="EMBL/GenBank/DDBJ databases">
        <title>Taxonomic study of Clostridium polyendosporum from meadow-gley soil under rice.</title>
        <authorList>
            <person name="Kobayashi H."/>
            <person name="Tanizawa Y."/>
            <person name="Yagura M."/>
        </authorList>
    </citation>
    <scope>NUCLEOTIDE SEQUENCE</scope>
    <source>
        <strain evidence="1">JCM 30710</strain>
    </source>
</reference>
<keyword evidence="2" id="KW-1185">Reference proteome</keyword>
<proteinExistence type="predicted"/>
<evidence type="ECO:0000313" key="1">
    <source>
        <dbReference type="EMBL" id="GIM30000.1"/>
    </source>
</evidence>
<gene>
    <name evidence="1" type="ORF">CPJCM30710_26660</name>
</gene>